<organism evidence="2 3">
    <name type="scientific">Spraguea lophii (strain 42_110)</name>
    <name type="common">Microsporidian parasite</name>
    <dbReference type="NCBI Taxonomy" id="1358809"/>
    <lineage>
        <taxon>Eukaryota</taxon>
        <taxon>Fungi</taxon>
        <taxon>Fungi incertae sedis</taxon>
        <taxon>Microsporidia</taxon>
        <taxon>Spragueidae</taxon>
        <taxon>Spraguea</taxon>
    </lineage>
</organism>
<evidence type="ECO:0000256" key="1">
    <source>
        <dbReference type="SAM" id="MobiDB-lite"/>
    </source>
</evidence>
<dbReference type="AlphaFoldDB" id="S7W8N3"/>
<evidence type="ECO:0000313" key="2">
    <source>
        <dbReference type="EMBL" id="EPR79220.1"/>
    </source>
</evidence>
<dbReference type="GO" id="GO:0005096">
    <property type="term" value="F:GTPase activator activity"/>
    <property type="evidence" value="ECO:0007669"/>
    <property type="project" value="TreeGrafter"/>
</dbReference>
<dbReference type="EMBL" id="ATCN01000338">
    <property type="protein sequence ID" value="EPR79220.1"/>
    <property type="molecule type" value="Genomic_DNA"/>
</dbReference>
<protein>
    <recommendedName>
        <fullName evidence="4">Calponin-homology (CH) domain-containing protein</fullName>
    </recommendedName>
</protein>
<accession>S7W8N3</accession>
<dbReference type="CDD" id="cd21206">
    <property type="entry name" value="CH_IQGAP"/>
    <property type="match status" value="1"/>
</dbReference>
<dbReference type="GO" id="GO:0005516">
    <property type="term" value="F:calmodulin binding"/>
    <property type="evidence" value="ECO:0007669"/>
    <property type="project" value="TreeGrafter"/>
</dbReference>
<dbReference type="STRING" id="1358809.S7W8N3"/>
<comment type="caution">
    <text evidence="2">The sequence shown here is derived from an EMBL/GenBank/DDBJ whole genome shotgun (WGS) entry which is preliminary data.</text>
</comment>
<dbReference type="InterPro" id="IPR036872">
    <property type="entry name" value="CH_dom_sf"/>
</dbReference>
<evidence type="ECO:0008006" key="4">
    <source>
        <dbReference type="Google" id="ProtNLM"/>
    </source>
</evidence>
<keyword evidence="3" id="KW-1185">Reference proteome</keyword>
<dbReference type="VEuPathDB" id="MicrosporidiaDB:SLOPH_1867"/>
<dbReference type="GO" id="GO:0005938">
    <property type="term" value="C:cell cortex"/>
    <property type="evidence" value="ECO:0007669"/>
    <property type="project" value="TreeGrafter"/>
</dbReference>
<name>S7W8N3_SPRLO</name>
<gene>
    <name evidence="2" type="ORF">SLOPH_1867</name>
</gene>
<reference evidence="3" key="1">
    <citation type="journal article" date="2013" name="PLoS Genet.">
        <title>The genome of Spraguea lophii and the basis of host-microsporidian interactions.</title>
        <authorList>
            <person name="Campbell S.E."/>
            <person name="Williams T.A."/>
            <person name="Yousuf A."/>
            <person name="Soanes D.M."/>
            <person name="Paszkiewicz K.H."/>
            <person name="Williams B.A.P."/>
        </authorList>
    </citation>
    <scope>NUCLEOTIDE SEQUENCE [LARGE SCALE GENOMIC DNA]</scope>
    <source>
        <strain evidence="3">42_110</strain>
    </source>
</reference>
<feature type="region of interest" description="Disordered" evidence="1">
    <location>
        <begin position="233"/>
        <end position="314"/>
    </location>
</feature>
<feature type="region of interest" description="Disordered" evidence="1">
    <location>
        <begin position="661"/>
        <end position="685"/>
    </location>
</feature>
<dbReference type="SUPFAM" id="SSF47576">
    <property type="entry name" value="Calponin-homology domain, CH-domain"/>
    <property type="match status" value="1"/>
</dbReference>
<dbReference type="PANTHER" id="PTHR14149:SF14">
    <property type="entry name" value="CALPONIN-HOMOLOGY (CH) DOMAIN-CONTAINING PROTEIN"/>
    <property type="match status" value="1"/>
</dbReference>
<dbReference type="PANTHER" id="PTHR14149">
    <property type="entry name" value="RAS GTPASE-ACTIVATING PROTEIN WITH IQ MOTIF"/>
    <property type="match status" value="1"/>
</dbReference>
<proteinExistence type="predicted"/>
<dbReference type="GO" id="GO:1903479">
    <property type="term" value="P:mitotic actomyosin contractile ring assembly actin filament organization"/>
    <property type="evidence" value="ECO:0007669"/>
    <property type="project" value="TreeGrafter"/>
</dbReference>
<sequence length="1072" mass="127467">MPQQMYQGNYDKMTENKSADQLKEELDSNKNKRLGGYKTIEIIDDNMKKSAVYDYICKLEAANLWITDVLKCEPMSRSGFKLELQRGVLLAQFGRILSPISVGSIYYGDTREYKRVDNHTHFLRALEAIKFPSFLHFNIIDAYEQKNIPRVVYCLHGLARYLNKHNMFSAMPNIDRNDLVVSKEELEQQEKEFKDKGITLKTIENFEEKIEQTDELPEEYAFEEIDYEKLNKERMSNQEEEESILLKEENEKVDEEEKEKMRLLEEERERAEEEERIRLEEERKRAEEEERRRLEEERERAEEEERIRLEEERKRAEEEEERNRLCKEEYDESLKKIHEMNKIHIKLADDNEDECIDEYQKILRDTETSQFVYGTGEEIFNSIKKLYNSYNDYKIFEIEKWTEFIYTANQKYTFNDMVNHAVTKRQSLESCVNNTEDIKTAENIIATLQSDNEVFLNYLEQCETDFELKNLADKLIPMIYKGKMFKENKYFFPIQNILIEKAIRYHRKNNIPLKYRNSASNHLITENRNTIETLNNFLGYIFSDHPYSTIFKRKFYEKNTTLTSEISISTFNKFFTAITSNISSIPLYLKYQTGKLLEIDNSYIKYFYKNIKSMLNDNHIDKIVEIIEQVILSKHETKEDTIKQKEDNVEEDSELSLGMLKIDKKDDNENKEDDSIEKNEMEEYKSENIQASEINNTEIMGAQIPQDVREYIIKKNTEISLALKMVVECYLEEVNDEETTSVEFIHTSAINNGILYLKEKIEYIADRNSLLYKNILESVLLYERIDRIKINNKYDEPAFLFDKIKIGIITLVKMIRNQEYFNNIDILDKKEVDGNSSDKEEIHNTTIDPIEINFVNIEDMIYTSNISDEIYKNIIYSFLYKQIYFSGLSFRGFKEELLNDIQKYSTLTSTDMPTILKSINEEQKNGSIGIDDDSSLRYLYWKVFKKLTKLEIELDYLVPYFNSFYDLIFISLDTEKKISLRDSIIDGIIVIDKTKMNNDIKKSTVHIKLNKEREVNIKIMLKDNVLAEYNNKFYKIIKEISYYNTGVQIKESMFLELSGLVKYISKLYLKEK</sequence>
<dbReference type="GO" id="GO:0051015">
    <property type="term" value="F:actin filament binding"/>
    <property type="evidence" value="ECO:0007669"/>
    <property type="project" value="TreeGrafter"/>
</dbReference>
<dbReference type="InParanoid" id="S7W8N3"/>
<dbReference type="Proteomes" id="UP000014978">
    <property type="component" value="Unassembled WGS sequence"/>
</dbReference>
<dbReference type="OrthoDB" id="775356at2759"/>
<feature type="compositionally biased region" description="Basic and acidic residues" evidence="1">
    <location>
        <begin position="676"/>
        <end position="685"/>
    </location>
</feature>
<dbReference type="Gene3D" id="1.10.418.10">
    <property type="entry name" value="Calponin-like domain"/>
    <property type="match status" value="1"/>
</dbReference>
<feature type="compositionally biased region" description="Basic and acidic residues" evidence="1">
    <location>
        <begin position="258"/>
        <end position="314"/>
    </location>
</feature>
<evidence type="ECO:0000313" key="3">
    <source>
        <dbReference type="Proteomes" id="UP000014978"/>
    </source>
</evidence>
<dbReference type="HOGENOM" id="CLU_287456_0_0_1"/>